<sequence length="234" mass="25365">MPSTGGAGEFRTKVLVVEDEEFTRTILTDSLIASGMRVRSAVSVAEALDVLLEFEPNAVVTDLHLGPGPDGVDLLERLNRDLPWVGQVVLTSHASVQVALGVNRRIPERAVYLVKSRITSLGDVEEAIFDSITRTTADEPSGEDFPDDRFELSASQGEVLRLMSEGLSNAAIAARRETTLRSTESLVARTFATLGLSNDPSTNARVLAVRMWLQGQVVIRDRTSTTPRTGSDQS</sequence>
<dbReference type="InterPro" id="IPR000792">
    <property type="entry name" value="Tscrpt_reg_LuxR_C"/>
</dbReference>
<feature type="domain" description="Response regulatory" evidence="2">
    <location>
        <begin position="13"/>
        <end position="129"/>
    </location>
</feature>
<dbReference type="CDD" id="cd00156">
    <property type="entry name" value="REC"/>
    <property type="match status" value="1"/>
</dbReference>
<evidence type="ECO:0000313" key="3">
    <source>
        <dbReference type="EMBL" id="CAB4995889.1"/>
    </source>
</evidence>
<proteinExistence type="predicted"/>
<dbReference type="AlphaFoldDB" id="A0A6J7NYE9"/>
<evidence type="ECO:0000256" key="1">
    <source>
        <dbReference type="ARBA" id="ARBA00023125"/>
    </source>
</evidence>
<dbReference type="SUPFAM" id="SSF52172">
    <property type="entry name" value="CheY-like"/>
    <property type="match status" value="1"/>
</dbReference>
<keyword evidence="1" id="KW-0238">DNA-binding</keyword>
<gene>
    <name evidence="3" type="ORF">UFOPK3957_01281</name>
</gene>
<reference evidence="3" key="1">
    <citation type="submission" date="2020-05" db="EMBL/GenBank/DDBJ databases">
        <authorList>
            <person name="Chiriac C."/>
            <person name="Salcher M."/>
            <person name="Ghai R."/>
            <person name="Kavagutti S V."/>
        </authorList>
    </citation>
    <scope>NUCLEOTIDE SEQUENCE</scope>
</reference>
<dbReference type="SUPFAM" id="SSF46894">
    <property type="entry name" value="C-terminal effector domain of the bipartite response regulators"/>
    <property type="match status" value="1"/>
</dbReference>
<dbReference type="Gene3D" id="1.10.10.10">
    <property type="entry name" value="Winged helix-like DNA-binding domain superfamily/Winged helix DNA-binding domain"/>
    <property type="match status" value="1"/>
</dbReference>
<dbReference type="InterPro" id="IPR001789">
    <property type="entry name" value="Sig_transdc_resp-reg_receiver"/>
</dbReference>
<dbReference type="SMART" id="SM00421">
    <property type="entry name" value="HTH_LUXR"/>
    <property type="match status" value="1"/>
</dbReference>
<dbReference type="SMART" id="SM00448">
    <property type="entry name" value="REC"/>
    <property type="match status" value="1"/>
</dbReference>
<accession>A0A6J7NYE9</accession>
<dbReference type="InterPro" id="IPR036388">
    <property type="entry name" value="WH-like_DNA-bd_sf"/>
</dbReference>
<name>A0A6J7NYE9_9ZZZZ</name>
<dbReference type="InterPro" id="IPR016032">
    <property type="entry name" value="Sig_transdc_resp-reg_C-effctor"/>
</dbReference>
<protein>
    <submittedName>
        <fullName evidence="3">Unannotated protein</fullName>
    </submittedName>
</protein>
<evidence type="ECO:0000259" key="2">
    <source>
        <dbReference type="PROSITE" id="PS50110"/>
    </source>
</evidence>
<dbReference type="PANTHER" id="PTHR43214">
    <property type="entry name" value="TWO-COMPONENT RESPONSE REGULATOR"/>
    <property type="match status" value="1"/>
</dbReference>
<dbReference type="InterPro" id="IPR039420">
    <property type="entry name" value="WalR-like"/>
</dbReference>
<organism evidence="3">
    <name type="scientific">freshwater metagenome</name>
    <dbReference type="NCBI Taxonomy" id="449393"/>
    <lineage>
        <taxon>unclassified sequences</taxon>
        <taxon>metagenomes</taxon>
        <taxon>ecological metagenomes</taxon>
    </lineage>
</organism>
<dbReference type="Pfam" id="PF00072">
    <property type="entry name" value="Response_reg"/>
    <property type="match status" value="1"/>
</dbReference>
<dbReference type="Gene3D" id="3.40.50.2300">
    <property type="match status" value="1"/>
</dbReference>
<dbReference type="GO" id="GO:0000160">
    <property type="term" value="P:phosphorelay signal transduction system"/>
    <property type="evidence" value="ECO:0007669"/>
    <property type="project" value="InterPro"/>
</dbReference>
<dbReference type="InterPro" id="IPR011006">
    <property type="entry name" value="CheY-like_superfamily"/>
</dbReference>
<dbReference type="GO" id="GO:0003677">
    <property type="term" value="F:DNA binding"/>
    <property type="evidence" value="ECO:0007669"/>
    <property type="project" value="UniProtKB-KW"/>
</dbReference>
<dbReference type="EMBL" id="CAFBOM010000226">
    <property type="protein sequence ID" value="CAB4995889.1"/>
    <property type="molecule type" value="Genomic_DNA"/>
</dbReference>
<dbReference type="GO" id="GO:0006355">
    <property type="term" value="P:regulation of DNA-templated transcription"/>
    <property type="evidence" value="ECO:0007669"/>
    <property type="project" value="InterPro"/>
</dbReference>
<dbReference type="PROSITE" id="PS50110">
    <property type="entry name" value="RESPONSE_REGULATORY"/>
    <property type="match status" value="1"/>
</dbReference>